<organism evidence="3 4">
    <name type="scientific">Candidatus Roizmanbacteria bacterium GW2011_GWB1_40_7</name>
    <dbReference type="NCBI Taxonomy" id="1618482"/>
    <lineage>
        <taxon>Bacteria</taxon>
        <taxon>Candidatus Roizmaniibacteriota</taxon>
    </lineage>
</organism>
<dbReference type="GO" id="GO:0004475">
    <property type="term" value="F:mannose-1-phosphate guanylyltransferase (GTP) activity"/>
    <property type="evidence" value="ECO:0007669"/>
    <property type="project" value="TreeGrafter"/>
</dbReference>
<keyword evidence="3" id="KW-0548">Nucleotidyltransferase</keyword>
<evidence type="ECO:0000313" key="4">
    <source>
        <dbReference type="Proteomes" id="UP000034664"/>
    </source>
</evidence>
<dbReference type="InterPro" id="IPR051161">
    <property type="entry name" value="Mannose-6P_isomerase_type2"/>
</dbReference>
<dbReference type="SUPFAM" id="SSF159283">
    <property type="entry name" value="Guanosine diphospho-D-mannose pyrophosphorylase/mannose-6-phosphate isomerase linker domain"/>
    <property type="match status" value="1"/>
</dbReference>
<proteinExistence type="predicted"/>
<sequence>MNIVVFAGGVGTRLWPLSRKKTPKQFEQIVGDKSTLQLAVERLLPSFDTKHMFISTNREYVPTVLSQLKMILKDNIIGEPEMRDVGPAVGLATAILAKIDPESPMAIVWSDHLVKQEDLFRKILTISQKLIEQHPNKIVFISQKPRFASQNLGWIQYGSTVKTVEGINFHTFEDFKYRPDPETAERYFASGHHAWNVGYFVTTPKYLFSKYKQFVPDMYEKLKEIQSSWGTNKWDETVNTLYPSLIKIHFDNAILERLPKDEAFVVSEDLEWSDVGAWEALKEALQKTSTDNVTRGNVILEECNDSLVYNYNDKQLLIAIDTSELLVVNTSDVVLVCRKDSVPKIKKLVEGFSGTQHEHLT</sequence>
<dbReference type="Pfam" id="PF00483">
    <property type="entry name" value="NTP_transferase"/>
    <property type="match status" value="1"/>
</dbReference>
<dbReference type="Gene3D" id="3.90.550.10">
    <property type="entry name" value="Spore Coat Polysaccharide Biosynthesis Protein SpsA, Chain A"/>
    <property type="match status" value="1"/>
</dbReference>
<dbReference type="Proteomes" id="UP000034664">
    <property type="component" value="Unassembled WGS sequence"/>
</dbReference>
<dbReference type="InterPro" id="IPR005835">
    <property type="entry name" value="NTP_transferase_dom"/>
</dbReference>
<dbReference type="AlphaFoldDB" id="A0A0G0T6E3"/>
<keyword evidence="3" id="KW-0808">Transferase</keyword>
<comment type="caution">
    <text evidence="3">The sequence shown here is derived from an EMBL/GenBank/DDBJ whole genome shotgun (WGS) entry which is preliminary data.</text>
</comment>
<dbReference type="InterPro" id="IPR054566">
    <property type="entry name" value="ManC/GMP-like_b-helix"/>
</dbReference>
<dbReference type="PANTHER" id="PTHR46390">
    <property type="entry name" value="MANNOSE-1-PHOSPHATE GUANYLYLTRANSFERASE"/>
    <property type="match status" value="1"/>
</dbReference>
<evidence type="ECO:0000259" key="2">
    <source>
        <dbReference type="Pfam" id="PF22640"/>
    </source>
</evidence>
<dbReference type="GO" id="GO:0009298">
    <property type="term" value="P:GDP-mannose biosynthetic process"/>
    <property type="evidence" value="ECO:0007669"/>
    <property type="project" value="TreeGrafter"/>
</dbReference>
<dbReference type="Pfam" id="PF22640">
    <property type="entry name" value="ManC_GMP_beta-helix"/>
    <property type="match status" value="1"/>
</dbReference>
<protein>
    <submittedName>
        <fullName evidence="3">Mannose-1-phosphate guanylyltransferase (GDP)</fullName>
    </submittedName>
</protein>
<dbReference type="EMBL" id="LBZM01000004">
    <property type="protein sequence ID" value="KKR72579.1"/>
    <property type="molecule type" value="Genomic_DNA"/>
</dbReference>
<evidence type="ECO:0000313" key="3">
    <source>
        <dbReference type="EMBL" id="KKR72579.1"/>
    </source>
</evidence>
<accession>A0A0G0T6E3</accession>
<dbReference type="PANTHER" id="PTHR46390:SF1">
    <property type="entry name" value="MANNOSE-1-PHOSPHATE GUANYLYLTRANSFERASE"/>
    <property type="match status" value="1"/>
</dbReference>
<feature type="domain" description="Nucleotidyl transferase" evidence="1">
    <location>
        <begin position="4"/>
        <end position="288"/>
    </location>
</feature>
<reference evidence="3 4" key="1">
    <citation type="journal article" date="2015" name="Nature">
        <title>rRNA introns, odd ribosomes, and small enigmatic genomes across a large radiation of phyla.</title>
        <authorList>
            <person name="Brown C.T."/>
            <person name="Hug L.A."/>
            <person name="Thomas B.C."/>
            <person name="Sharon I."/>
            <person name="Castelle C.J."/>
            <person name="Singh A."/>
            <person name="Wilkins M.J."/>
            <person name="Williams K.H."/>
            <person name="Banfield J.F."/>
        </authorList>
    </citation>
    <scope>NUCLEOTIDE SEQUENCE [LARGE SCALE GENOMIC DNA]</scope>
</reference>
<name>A0A0G0T6E3_9BACT</name>
<evidence type="ECO:0000259" key="1">
    <source>
        <dbReference type="Pfam" id="PF00483"/>
    </source>
</evidence>
<dbReference type="InterPro" id="IPR029044">
    <property type="entry name" value="Nucleotide-diphossugar_trans"/>
</dbReference>
<feature type="domain" description="MannoseP isomerase/GMP-like beta-helix" evidence="2">
    <location>
        <begin position="296"/>
        <end position="350"/>
    </location>
</feature>
<dbReference type="SUPFAM" id="SSF53448">
    <property type="entry name" value="Nucleotide-diphospho-sugar transferases"/>
    <property type="match status" value="1"/>
</dbReference>
<gene>
    <name evidence="3" type="ORF">UU14_C0004G0010</name>
</gene>